<evidence type="ECO:0000313" key="1">
    <source>
        <dbReference type="EMBL" id="QHT29649.1"/>
    </source>
</evidence>
<dbReference type="AlphaFoldDB" id="A0A6C0EMX1"/>
<proteinExistence type="predicted"/>
<sequence>MTNIKELRKCFCGTKRPTFHYPTETQPAYCADCRLENMVDIVNKRCFCQKSIPCFNEPGMKEAKYCSSCRTPTMVNVRDKLCRCGKAIPNYNEPGLKERICCLSCKTPTMVNVKDRLCQCGKARPNYNEPGELRAICCVACKTETMVDVKHKRCRCDRVIPTYNEPGETDPICCIRCKTHTMINVVNRRCQCGKAIPGFNEPGETIPICCVSCKTDTMIDVKSRKCPGNPETGCPYQRVGNIKYKNYCTECYRREFPLDPLTFQIRSKTKEIAVRDFINAHYEGFHHDRPIQTHHCDCTIRRRIDHYQLLGNTLLAVETDENQHKSYDAMNEETRYDDLYMAHSGKWVYIRFNPDKYQASNGKTKNPEIATRLAVLKREIDRQIARIQRDENTELVERVYLYYDGYT</sequence>
<protein>
    <submittedName>
        <fullName evidence="1">Uncharacterized protein</fullName>
    </submittedName>
</protein>
<name>A0A6C0EMX1_9ZZZZ</name>
<dbReference type="InterPro" id="IPR043822">
    <property type="entry name" value="EsV_1_7_cys"/>
</dbReference>
<accession>A0A6C0EMX1</accession>
<dbReference type="Gene3D" id="6.10.140.110">
    <property type="match status" value="1"/>
</dbReference>
<dbReference type="EMBL" id="MN738881">
    <property type="protein sequence ID" value="QHT29649.1"/>
    <property type="molecule type" value="Genomic_DNA"/>
</dbReference>
<dbReference type="Pfam" id="PF19114">
    <property type="entry name" value="EsV_1_7_cys"/>
    <property type="match status" value="6"/>
</dbReference>
<reference evidence="1" key="1">
    <citation type="journal article" date="2020" name="Nature">
        <title>Giant virus diversity and host interactions through global metagenomics.</title>
        <authorList>
            <person name="Schulz F."/>
            <person name="Roux S."/>
            <person name="Paez-Espino D."/>
            <person name="Jungbluth S."/>
            <person name="Walsh D.A."/>
            <person name="Denef V.J."/>
            <person name="McMahon K.D."/>
            <person name="Konstantinidis K.T."/>
            <person name="Eloe-Fadrosh E.A."/>
            <person name="Kyrpides N.C."/>
            <person name="Woyke T."/>
        </authorList>
    </citation>
    <scope>NUCLEOTIDE SEQUENCE</scope>
    <source>
        <strain evidence="1">GVMAG-M-3300009068-24</strain>
    </source>
</reference>
<organism evidence="1">
    <name type="scientific">viral metagenome</name>
    <dbReference type="NCBI Taxonomy" id="1070528"/>
    <lineage>
        <taxon>unclassified sequences</taxon>
        <taxon>metagenomes</taxon>
        <taxon>organismal metagenomes</taxon>
    </lineage>
</organism>